<reference evidence="1 2" key="1">
    <citation type="submission" date="2019-06" db="EMBL/GenBank/DDBJ databases">
        <title>Draft genomes of female and male turbot (Scophthalmus maximus).</title>
        <authorList>
            <person name="Xu H."/>
            <person name="Xu X.-W."/>
            <person name="Shao C."/>
            <person name="Chen S."/>
        </authorList>
    </citation>
    <scope>NUCLEOTIDE SEQUENCE [LARGE SCALE GENOMIC DNA]</scope>
    <source>
        <strain evidence="1">Ysfricsl-2016a</strain>
        <tissue evidence="1">Blood</tissue>
    </source>
</reference>
<protein>
    <submittedName>
        <fullName evidence="1">Uncharacterized protein</fullName>
    </submittedName>
</protein>
<sequence length="170" mass="19264">MWEGRSSELGIEEKHCDKGCVLRVIVMIQQDKNQIFSEFHCNLNHCHTTAVIFYNQTSVRILNVLLFIRGQNKNDKSFNEFPLLPFALLRCGGATSNMRFGPVAKDDDDDDNEGEVRQHDAGLVFSVNVHAAIPLRNNAMRDRRAAPGHASLYTVHGTDSNIRFVTEQYD</sequence>
<name>A0A6A4RWJ1_SCOMX</name>
<dbReference type="EMBL" id="VEVO01000018">
    <property type="protein sequence ID" value="KAF0027156.1"/>
    <property type="molecule type" value="Genomic_DNA"/>
</dbReference>
<organism evidence="1 2">
    <name type="scientific">Scophthalmus maximus</name>
    <name type="common">Turbot</name>
    <name type="synonym">Psetta maxima</name>
    <dbReference type="NCBI Taxonomy" id="52904"/>
    <lineage>
        <taxon>Eukaryota</taxon>
        <taxon>Metazoa</taxon>
        <taxon>Chordata</taxon>
        <taxon>Craniata</taxon>
        <taxon>Vertebrata</taxon>
        <taxon>Euteleostomi</taxon>
        <taxon>Actinopterygii</taxon>
        <taxon>Neopterygii</taxon>
        <taxon>Teleostei</taxon>
        <taxon>Neoteleostei</taxon>
        <taxon>Acanthomorphata</taxon>
        <taxon>Carangaria</taxon>
        <taxon>Pleuronectiformes</taxon>
        <taxon>Pleuronectoidei</taxon>
        <taxon>Scophthalmidae</taxon>
        <taxon>Scophthalmus</taxon>
    </lineage>
</organism>
<evidence type="ECO:0000313" key="1">
    <source>
        <dbReference type="EMBL" id="KAF0027156.1"/>
    </source>
</evidence>
<comment type="caution">
    <text evidence="1">The sequence shown here is derived from an EMBL/GenBank/DDBJ whole genome shotgun (WGS) entry which is preliminary data.</text>
</comment>
<dbReference type="Proteomes" id="UP000438429">
    <property type="component" value="Unassembled WGS sequence"/>
</dbReference>
<gene>
    <name evidence="1" type="ORF">F2P81_019897</name>
</gene>
<evidence type="ECO:0000313" key="2">
    <source>
        <dbReference type="Proteomes" id="UP000438429"/>
    </source>
</evidence>
<accession>A0A6A4RWJ1</accession>
<proteinExistence type="predicted"/>
<dbReference type="AlphaFoldDB" id="A0A6A4RWJ1"/>